<keyword evidence="3" id="KW-0813">Transport</keyword>
<keyword evidence="4" id="KW-1134">Transmembrane beta strand</keyword>
<comment type="caution">
    <text evidence="9">The sequence shown here is derived from an EMBL/GenBank/DDBJ whole genome shotgun (WGS) entry which is preliminary data.</text>
</comment>
<dbReference type="GO" id="GO:1990281">
    <property type="term" value="C:efflux pump complex"/>
    <property type="evidence" value="ECO:0007669"/>
    <property type="project" value="TreeGrafter"/>
</dbReference>
<dbReference type="OrthoDB" id="9814637at2"/>
<gene>
    <name evidence="9" type="ORF">BFL28_12580</name>
</gene>
<dbReference type="EMBL" id="MDDS01000009">
    <property type="protein sequence ID" value="ODP39021.1"/>
    <property type="molecule type" value="Genomic_DNA"/>
</dbReference>
<evidence type="ECO:0000256" key="5">
    <source>
        <dbReference type="ARBA" id="ARBA00022692"/>
    </source>
</evidence>
<protein>
    <recommendedName>
        <fullName evidence="11">Transporter</fullName>
    </recommendedName>
</protein>
<evidence type="ECO:0000256" key="4">
    <source>
        <dbReference type="ARBA" id="ARBA00022452"/>
    </source>
</evidence>
<dbReference type="AlphaFoldDB" id="A0A1E3LZ49"/>
<proteinExistence type="inferred from homology"/>
<evidence type="ECO:0000313" key="10">
    <source>
        <dbReference type="Proteomes" id="UP000094487"/>
    </source>
</evidence>
<dbReference type="GO" id="GO:0009279">
    <property type="term" value="C:cell outer membrane"/>
    <property type="evidence" value="ECO:0007669"/>
    <property type="project" value="UniProtKB-SubCell"/>
</dbReference>
<name>A0A1E3LZ49_9SPHN</name>
<dbReference type="PANTHER" id="PTHR30026">
    <property type="entry name" value="OUTER MEMBRANE PROTEIN TOLC"/>
    <property type="match status" value="1"/>
</dbReference>
<feature type="signal peptide" evidence="8">
    <location>
        <begin position="1"/>
        <end position="33"/>
    </location>
</feature>
<evidence type="ECO:0008006" key="11">
    <source>
        <dbReference type="Google" id="ProtNLM"/>
    </source>
</evidence>
<keyword evidence="7" id="KW-0998">Cell outer membrane</keyword>
<dbReference type="GO" id="GO:0015562">
    <property type="term" value="F:efflux transmembrane transporter activity"/>
    <property type="evidence" value="ECO:0007669"/>
    <property type="project" value="InterPro"/>
</dbReference>
<evidence type="ECO:0000256" key="2">
    <source>
        <dbReference type="ARBA" id="ARBA00007613"/>
    </source>
</evidence>
<evidence type="ECO:0000256" key="8">
    <source>
        <dbReference type="SAM" id="SignalP"/>
    </source>
</evidence>
<dbReference type="Pfam" id="PF02321">
    <property type="entry name" value="OEP"/>
    <property type="match status" value="2"/>
</dbReference>
<feature type="chain" id="PRO_5009132209" description="Transporter" evidence="8">
    <location>
        <begin position="34"/>
        <end position="435"/>
    </location>
</feature>
<sequence length="435" mass="47245">MTFTRAGANSARTGMRTLALLTFMLMPGAPARADTFEQVLHLVAEKHPRLVASRQLTRAGRADVRAARSSYRPQLGVQTDLGWAGRTASSDSGIALAPEVSVSQLVFDGGRTAAEIQRRRVRVDLLGVQEQAVLAQLSVQLAKAWIDHARAEQLVAISEQQVAALGMLATLVKDIASFDRGRASDVVMVDSRLQQAETTLETRRIALVEARARVREIAALPVEPEGSVADLSGALPPSAEACRGIAASSPAVQIADLEAAESEQAVRGTRNWWMPQLAVEGARTSERTADGRTNLLNGFAVRLRASALPFDSGGGRARHESAKAAFDAARSNAELIRTSLADQAARLWTFQAQRRERLSALEGIVGKSDEARDIVFEQFRIGRRSILDVLAYDLERFNSRAQLVNERHDIATTQYELLGILGRVYPALWPEAVAL</sequence>
<evidence type="ECO:0000313" key="9">
    <source>
        <dbReference type="EMBL" id="ODP39021.1"/>
    </source>
</evidence>
<keyword evidence="6" id="KW-0472">Membrane</keyword>
<comment type="subcellular location">
    <subcellularLocation>
        <location evidence="1">Cell outer membrane</location>
    </subcellularLocation>
</comment>
<dbReference type="STRING" id="1888892.BFL28_12580"/>
<keyword evidence="10" id="KW-1185">Reference proteome</keyword>
<dbReference type="PANTHER" id="PTHR30026:SF22">
    <property type="entry name" value="OUTER MEMBRANE EFFLUX PROTEIN"/>
    <property type="match status" value="1"/>
</dbReference>
<dbReference type="InterPro" id="IPR003423">
    <property type="entry name" value="OMP_efflux"/>
</dbReference>
<evidence type="ECO:0000256" key="1">
    <source>
        <dbReference type="ARBA" id="ARBA00004442"/>
    </source>
</evidence>
<accession>A0A1E3LZ49</accession>
<dbReference type="SUPFAM" id="SSF56954">
    <property type="entry name" value="Outer membrane efflux proteins (OEP)"/>
    <property type="match status" value="1"/>
</dbReference>
<keyword evidence="8" id="KW-0732">Signal</keyword>
<comment type="similarity">
    <text evidence="2">Belongs to the outer membrane factor (OMF) (TC 1.B.17) family.</text>
</comment>
<keyword evidence="5" id="KW-0812">Transmembrane</keyword>
<evidence type="ECO:0000256" key="7">
    <source>
        <dbReference type="ARBA" id="ARBA00023237"/>
    </source>
</evidence>
<dbReference type="InterPro" id="IPR051906">
    <property type="entry name" value="TolC-like"/>
</dbReference>
<dbReference type="Gene3D" id="1.20.1600.10">
    <property type="entry name" value="Outer membrane efflux proteins (OEP)"/>
    <property type="match status" value="1"/>
</dbReference>
<dbReference type="GO" id="GO:0015288">
    <property type="term" value="F:porin activity"/>
    <property type="evidence" value="ECO:0007669"/>
    <property type="project" value="TreeGrafter"/>
</dbReference>
<evidence type="ECO:0000256" key="3">
    <source>
        <dbReference type="ARBA" id="ARBA00022448"/>
    </source>
</evidence>
<evidence type="ECO:0000256" key="6">
    <source>
        <dbReference type="ARBA" id="ARBA00023136"/>
    </source>
</evidence>
<organism evidence="9 10">
    <name type="scientific">Sphingomonas turrisvirgatae</name>
    <dbReference type="NCBI Taxonomy" id="1888892"/>
    <lineage>
        <taxon>Bacteria</taxon>
        <taxon>Pseudomonadati</taxon>
        <taxon>Pseudomonadota</taxon>
        <taxon>Alphaproteobacteria</taxon>
        <taxon>Sphingomonadales</taxon>
        <taxon>Sphingomonadaceae</taxon>
        <taxon>Sphingomonas</taxon>
    </lineage>
</organism>
<dbReference type="Proteomes" id="UP000094487">
    <property type="component" value="Unassembled WGS sequence"/>
</dbReference>
<reference evidence="9 10" key="1">
    <citation type="submission" date="2016-08" db="EMBL/GenBank/DDBJ databases">
        <title>Draft genome of the agarase producing Sphingomonas sp. MCT13.</title>
        <authorList>
            <person name="D'Andrea M.M."/>
            <person name="Rossolini G.M."/>
            <person name="Thaller M.C."/>
        </authorList>
    </citation>
    <scope>NUCLEOTIDE SEQUENCE [LARGE SCALE GENOMIC DNA]</scope>
    <source>
        <strain evidence="9 10">MCT13</strain>
    </source>
</reference>